<feature type="compositionally biased region" description="Basic residues" evidence="2">
    <location>
        <begin position="195"/>
        <end position="205"/>
    </location>
</feature>
<dbReference type="Gene3D" id="4.10.280.10">
    <property type="entry name" value="Helix-loop-helix DNA-binding domain"/>
    <property type="match status" value="1"/>
</dbReference>
<keyword evidence="1" id="KW-0175">Coiled coil</keyword>
<evidence type="ECO:0000313" key="4">
    <source>
        <dbReference type="EMBL" id="KAK0654330.1"/>
    </source>
</evidence>
<sequence length="383" mass="41509">MDNTYYGAHYDDEGPQNIPYPQPFGVQSQDHVNASVLYPSSTSPLGGSISISPTDPFNTTGSYGDYVTRAVTSLHPETSYYASSLPAPAIDAAPLSMSSDPHSLSYGQIRDESQEIMSQGRPLTGWDPRFQSFTPYEEHPHTAASLALDGSSSVPPQHLPSSKRQKVHAGPPFQRLTIDTMAMAPIGPHNDSRPHKSARRSKGKKSSAPTTGLSSPTSQSTMSSFGSGSAAPNSLAEDYDSEQDQLLPAVSSASSTGKQSHNARTRHNMVEQKYRHRLNTHFDKLLEVLPSGTVPGMMGGDTCQTYPGYGQQGLPGGDGPSLERERKVSKAEVLDRARLYIQTLESEHERLKREREELRGLWEGYYERAAGMGKGPPGMDGGV</sequence>
<feature type="compositionally biased region" description="Polar residues" evidence="2">
    <location>
        <begin position="251"/>
        <end position="260"/>
    </location>
</feature>
<dbReference type="InterPro" id="IPR011598">
    <property type="entry name" value="bHLH_dom"/>
</dbReference>
<feature type="region of interest" description="Disordered" evidence="2">
    <location>
        <begin position="184"/>
        <end position="267"/>
    </location>
</feature>
<protein>
    <recommendedName>
        <fullName evidence="3">BHLH domain-containing protein</fullName>
    </recommendedName>
</protein>
<name>A0AA39YNI2_9PEZI</name>
<comment type="caution">
    <text evidence="4">The sequence shown here is derived from an EMBL/GenBank/DDBJ whole genome shotgun (WGS) entry which is preliminary data.</text>
</comment>
<dbReference type="CDD" id="cd11395">
    <property type="entry name" value="bHLHzip_SREBP_like"/>
    <property type="match status" value="1"/>
</dbReference>
<dbReference type="SMART" id="SM00353">
    <property type="entry name" value="HLH"/>
    <property type="match status" value="1"/>
</dbReference>
<dbReference type="Proteomes" id="UP001174997">
    <property type="component" value="Unassembled WGS sequence"/>
</dbReference>
<accession>A0AA39YNI2</accession>
<dbReference type="PROSITE" id="PS50888">
    <property type="entry name" value="BHLH"/>
    <property type="match status" value="1"/>
</dbReference>
<keyword evidence="5" id="KW-1185">Reference proteome</keyword>
<feature type="compositionally biased region" description="Low complexity" evidence="2">
    <location>
        <begin position="214"/>
        <end position="229"/>
    </location>
</feature>
<dbReference type="EMBL" id="JAULSY010000222">
    <property type="protein sequence ID" value="KAK0654330.1"/>
    <property type="molecule type" value="Genomic_DNA"/>
</dbReference>
<dbReference type="Pfam" id="PF00010">
    <property type="entry name" value="HLH"/>
    <property type="match status" value="1"/>
</dbReference>
<evidence type="ECO:0000313" key="5">
    <source>
        <dbReference type="Proteomes" id="UP001174997"/>
    </source>
</evidence>
<reference evidence="4" key="1">
    <citation type="submission" date="2023-06" db="EMBL/GenBank/DDBJ databases">
        <title>Genome-scale phylogeny and comparative genomics of the fungal order Sordariales.</title>
        <authorList>
            <consortium name="Lawrence Berkeley National Laboratory"/>
            <person name="Hensen N."/>
            <person name="Bonometti L."/>
            <person name="Westerberg I."/>
            <person name="Brannstrom I.O."/>
            <person name="Guillou S."/>
            <person name="Cros-Aarteil S."/>
            <person name="Calhoun S."/>
            <person name="Haridas S."/>
            <person name="Kuo A."/>
            <person name="Mondo S."/>
            <person name="Pangilinan J."/>
            <person name="Riley R."/>
            <person name="Labutti K."/>
            <person name="Andreopoulos B."/>
            <person name="Lipzen A."/>
            <person name="Chen C."/>
            <person name="Yanf M."/>
            <person name="Daum C."/>
            <person name="Ng V."/>
            <person name="Clum A."/>
            <person name="Steindorff A."/>
            <person name="Ohm R."/>
            <person name="Martin F."/>
            <person name="Silar P."/>
            <person name="Natvig D."/>
            <person name="Lalanne C."/>
            <person name="Gautier V."/>
            <person name="Ament-Velasquez S.L."/>
            <person name="Kruys A."/>
            <person name="Hutchinson M.I."/>
            <person name="Powell A.J."/>
            <person name="Barry K."/>
            <person name="Miller A.N."/>
            <person name="Grigoriev I.V."/>
            <person name="Debuchy R."/>
            <person name="Gladieux P."/>
            <person name="Thoren M.H."/>
            <person name="Johannesson H."/>
        </authorList>
    </citation>
    <scope>NUCLEOTIDE SEQUENCE</scope>
    <source>
        <strain evidence="4">CBS 307.81</strain>
    </source>
</reference>
<feature type="coiled-coil region" evidence="1">
    <location>
        <begin position="334"/>
        <end position="361"/>
    </location>
</feature>
<proteinExistence type="predicted"/>
<dbReference type="PANTHER" id="PTHR47336">
    <property type="entry name" value="TRANSCRIPTION FACTOR HMS1-RELATED"/>
    <property type="match status" value="1"/>
</dbReference>
<feature type="region of interest" description="Disordered" evidence="2">
    <location>
        <begin position="147"/>
        <end position="170"/>
    </location>
</feature>
<dbReference type="GO" id="GO:0046983">
    <property type="term" value="F:protein dimerization activity"/>
    <property type="evidence" value="ECO:0007669"/>
    <property type="project" value="InterPro"/>
</dbReference>
<dbReference type="AlphaFoldDB" id="A0AA39YNI2"/>
<evidence type="ECO:0000259" key="3">
    <source>
        <dbReference type="PROSITE" id="PS50888"/>
    </source>
</evidence>
<dbReference type="PANTHER" id="PTHR47336:SF2">
    <property type="entry name" value="TRANSCRIPTION FACTOR HMS1-RELATED"/>
    <property type="match status" value="1"/>
</dbReference>
<gene>
    <name evidence="4" type="ORF">QBC41DRAFT_287983</name>
</gene>
<evidence type="ECO:0000256" key="2">
    <source>
        <dbReference type="SAM" id="MobiDB-lite"/>
    </source>
</evidence>
<evidence type="ECO:0000256" key="1">
    <source>
        <dbReference type="SAM" id="Coils"/>
    </source>
</evidence>
<feature type="domain" description="BHLH" evidence="3">
    <location>
        <begin position="262"/>
        <end position="344"/>
    </location>
</feature>
<organism evidence="4 5">
    <name type="scientific">Cercophora samala</name>
    <dbReference type="NCBI Taxonomy" id="330535"/>
    <lineage>
        <taxon>Eukaryota</taxon>
        <taxon>Fungi</taxon>
        <taxon>Dikarya</taxon>
        <taxon>Ascomycota</taxon>
        <taxon>Pezizomycotina</taxon>
        <taxon>Sordariomycetes</taxon>
        <taxon>Sordariomycetidae</taxon>
        <taxon>Sordariales</taxon>
        <taxon>Lasiosphaeriaceae</taxon>
        <taxon>Cercophora</taxon>
    </lineage>
</organism>
<dbReference type="InterPro" id="IPR036638">
    <property type="entry name" value="HLH_DNA-bd_sf"/>
</dbReference>
<dbReference type="SUPFAM" id="SSF47459">
    <property type="entry name" value="HLH, helix-loop-helix DNA-binding domain"/>
    <property type="match status" value="1"/>
</dbReference>
<feature type="compositionally biased region" description="Polar residues" evidence="2">
    <location>
        <begin position="150"/>
        <end position="160"/>
    </location>
</feature>
<dbReference type="InterPro" id="IPR052099">
    <property type="entry name" value="Regulatory_TF_Diverse"/>
</dbReference>
<feature type="region of interest" description="Disordered" evidence="2">
    <location>
        <begin position="1"/>
        <end position="26"/>
    </location>
</feature>